<evidence type="ECO:0000259" key="1">
    <source>
        <dbReference type="Pfam" id="PF00535"/>
    </source>
</evidence>
<name>A0A3D8IM44_9HELI</name>
<sequence length="740" mass="87343">MLLENRKISYKIVVIIATSGARNNLLVERALHSVYQQTFNHNVDVIIVDDNQPSKVDEIEELIDSKRKTLKLDKLFPTKVIKNVRTPNHSGTGAWNSGAYICVDWKKLDNIENTYLAFLDDDDSWERDYLLECNKKIIEHTNVINKVGVVASGINFIEANSTKMIFPSKDLLTQESIFIQNPNIQGSNLFINLSVFLSIGGFDESLKSTTDRDLMMRYVEFSHCNPNMQTIFIDKPLVNYYNIDNIKRVTTDFNNKHMGLDTFYYKYKGRFAEKYYQASLKRAREKFQYILNNNLYESCIGGNAKISNIQPINLLILGFICLDSRNLISLLDSLSRLKPLNSQYLKDFRICIVSTIENKEYFPKITGKYPYKFKIKYLKRQYPIARNRTILQKFIYKVGNACILDFVSWIIDDDSLFYALYNNKKYFIDYFYYIALYNYKKIDVLIGGHCGEPPLPFFSTLRTQLLDLYYHTRVLYGDILQVSTDIGYKEEFYYDLSSKNFNYLEYPFKYQGNIQSFIDKLNNANLATRYIEISSCKIGKVVSDSIYRGGNTIIYNKNLLKIPNFTPYKQYNRRSDFNWAIVGKYIFHYNIKEIILPLTHKRQYRNININCELQKLEADLIGMIFYRIFLSLCKESNIKILSYSEICELFNNEINKLKNKVTINQYRILALKKQIKQYLKNRYEYDKFIKLEENIDKFIKHLLYFVNKDIRFSKQAYNNSLNFINNMRAIQTMQEKFEKS</sequence>
<dbReference type="EMBL" id="NXLQ01000005">
    <property type="protein sequence ID" value="RDU66347.1"/>
    <property type="molecule type" value="Genomic_DNA"/>
</dbReference>
<dbReference type="SUPFAM" id="SSF53448">
    <property type="entry name" value="Nucleotide-diphospho-sugar transferases"/>
    <property type="match status" value="1"/>
</dbReference>
<dbReference type="Pfam" id="PF00535">
    <property type="entry name" value="Glycos_transf_2"/>
    <property type="match status" value="1"/>
</dbReference>
<evidence type="ECO:0000313" key="2">
    <source>
        <dbReference type="EMBL" id="RDU66347.1"/>
    </source>
</evidence>
<reference evidence="2 3" key="1">
    <citation type="submission" date="2018-04" db="EMBL/GenBank/DDBJ databases">
        <title>Novel Campyloabacter and Helicobacter Species and Strains.</title>
        <authorList>
            <person name="Mannion A.J."/>
            <person name="Shen Z."/>
            <person name="Fox J.G."/>
        </authorList>
    </citation>
    <scope>NUCLEOTIDE SEQUENCE [LARGE SCALE GENOMIC DNA]</scope>
    <source>
        <strain evidence="2 3">MIT 17-337</strain>
    </source>
</reference>
<dbReference type="GO" id="GO:0016758">
    <property type="term" value="F:hexosyltransferase activity"/>
    <property type="evidence" value="ECO:0007669"/>
    <property type="project" value="UniProtKB-ARBA"/>
</dbReference>
<accession>A0A3D8IM44</accession>
<evidence type="ECO:0000313" key="3">
    <source>
        <dbReference type="Proteomes" id="UP000256379"/>
    </source>
</evidence>
<proteinExistence type="predicted"/>
<keyword evidence="3" id="KW-1185">Reference proteome</keyword>
<comment type="caution">
    <text evidence="2">The sequence shown here is derived from an EMBL/GenBank/DDBJ whole genome shotgun (WGS) entry which is preliminary data.</text>
</comment>
<dbReference type="PANTHER" id="PTHR22916:SF3">
    <property type="entry name" value="UDP-GLCNAC:BETAGAL BETA-1,3-N-ACETYLGLUCOSAMINYLTRANSFERASE-LIKE PROTEIN 1"/>
    <property type="match status" value="1"/>
</dbReference>
<dbReference type="Proteomes" id="UP000256379">
    <property type="component" value="Unassembled WGS sequence"/>
</dbReference>
<protein>
    <recommendedName>
        <fullName evidence="1">Glycosyltransferase 2-like domain-containing protein</fullName>
    </recommendedName>
</protein>
<feature type="domain" description="Glycosyltransferase 2-like" evidence="1">
    <location>
        <begin position="24"/>
        <end position="194"/>
    </location>
</feature>
<dbReference type="InterPro" id="IPR001173">
    <property type="entry name" value="Glyco_trans_2-like"/>
</dbReference>
<dbReference type="PANTHER" id="PTHR22916">
    <property type="entry name" value="GLYCOSYLTRANSFERASE"/>
    <property type="match status" value="1"/>
</dbReference>
<dbReference type="OrthoDB" id="9786172at2"/>
<dbReference type="InterPro" id="IPR029044">
    <property type="entry name" value="Nucleotide-diphossugar_trans"/>
</dbReference>
<dbReference type="AlphaFoldDB" id="A0A3D8IM44"/>
<dbReference type="CDD" id="cd00761">
    <property type="entry name" value="Glyco_tranf_GTA_type"/>
    <property type="match status" value="1"/>
</dbReference>
<gene>
    <name evidence="2" type="ORF">CQA53_03750</name>
</gene>
<organism evidence="2 3">
    <name type="scientific">Helicobacter didelphidarum</name>
    <dbReference type="NCBI Taxonomy" id="2040648"/>
    <lineage>
        <taxon>Bacteria</taxon>
        <taxon>Pseudomonadati</taxon>
        <taxon>Campylobacterota</taxon>
        <taxon>Epsilonproteobacteria</taxon>
        <taxon>Campylobacterales</taxon>
        <taxon>Helicobacteraceae</taxon>
        <taxon>Helicobacter</taxon>
    </lineage>
</organism>
<dbReference type="Gene3D" id="3.90.550.10">
    <property type="entry name" value="Spore Coat Polysaccharide Biosynthesis Protein SpsA, Chain A"/>
    <property type="match status" value="1"/>
</dbReference>